<protein>
    <submittedName>
        <fullName evidence="2">GNAT family N-acetyltransferase</fullName>
    </submittedName>
</protein>
<dbReference type="Proteomes" id="UP000663499">
    <property type="component" value="Chromosome"/>
</dbReference>
<name>A0A975AIL1_9FIRM</name>
<dbReference type="RefSeq" id="WP_207300542.1">
    <property type="nucleotide sequence ID" value="NZ_CP071444.1"/>
</dbReference>
<dbReference type="GO" id="GO:0016747">
    <property type="term" value="F:acyltransferase activity, transferring groups other than amino-acyl groups"/>
    <property type="evidence" value="ECO:0007669"/>
    <property type="project" value="InterPro"/>
</dbReference>
<sequence>MKDIRIMDGTIDDKESMFAFFSEVLTHTFRDNDIWDMQDDLKEEIEEKEAFFMESVLEPEKSRRFLLAKLDGDLIGCIAIGPANDSIIEGSKGRCAGWLEVGTVFVHPDHQKKGLADRMILEMEKMLKDQGMSHYVLDSGYPISKKIWTRRYGEPDYVMKDHWGEGADHLIWCVEL</sequence>
<dbReference type="CDD" id="cd04301">
    <property type="entry name" value="NAT_SF"/>
    <property type="match status" value="1"/>
</dbReference>
<dbReference type="KEGG" id="alka:J0B03_03825"/>
<dbReference type="InterPro" id="IPR000182">
    <property type="entry name" value="GNAT_dom"/>
</dbReference>
<dbReference type="AlphaFoldDB" id="A0A975AIL1"/>
<accession>A0A975AIL1</accession>
<dbReference type="Pfam" id="PF00583">
    <property type="entry name" value="Acetyltransf_1"/>
    <property type="match status" value="1"/>
</dbReference>
<evidence type="ECO:0000259" key="1">
    <source>
        <dbReference type="PROSITE" id="PS51186"/>
    </source>
</evidence>
<dbReference type="PROSITE" id="PS51186">
    <property type="entry name" value="GNAT"/>
    <property type="match status" value="1"/>
</dbReference>
<dbReference type="EMBL" id="CP071444">
    <property type="protein sequence ID" value="QSX09203.1"/>
    <property type="molecule type" value="Genomic_DNA"/>
</dbReference>
<dbReference type="SUPFAM" id="SSF55729">
    <property type="entry name" value="Acyl-CoA N-acyltransferases (Nat)"/>
    <property type="match status" value="1"/>
</dbReference>
<feature type="domain" description="N-acetyltransferase" evidence="1">
    <location>
        <begin position="24"/>
        <end position="164"/>
    </location>
</feature>
<evidence type="ECO:0000313" key="2">
    <source>
        <dbReference type="EMBL" id="QSX09203.1"/>
    </source>
</evidence>
<dbReference type="InterPro" id="IPR016181">
    <property type="entry name" value="Acyl_CoA_acyltransferase"/>
</dbReference>
<organism evidence="2 3">
    <name type="scientific">Alkalibacter rhizosphaerae</name>
    <dbReference type="NCBI Taxonomy" id="2815577"/>
    <lineage>
        <taxon>Bacteria</taxon>
        <taxon>Bacillati</taxon>
        <taxon>Bacillota</taxon>
        <taxon>Clostridia</taxon>
        <taxon>Eubacteriales</taxon>
        <taxon>Eubacteriaceae</taxon>
        <taxon>Alkalibacter</taxon>
    </lineage>
</organism>
<reference evidence="2" key="1">
    <citation type="submission" date="2021-03" db="EMBL/GenBank/DDBJ databases">
        <title>Alkalibacter marinus sp. nov., isolated from tidal flat sediment.</title>
        <authorList>
            <person name="Namirimu T."/>
            <person name="Yang J.-A."/>
            <person name="Yang S.-H."/>
            <person name="Kim Y.-J."/>
            <person name="Kwon K.K."/>
        </authorList>
    </citation>
    <scope>NUCLEOTIDE SEQUENCE</scope>
    <source>
        <strain evidence="2">ES005</strain>
    </source>
</reference>
<proteinExistence type="predicted"/>
<keyword evidence="3" id="KW-1185">Reference proteome</keyword>
<dbReference type="Gene3D" id="3.40.630.30">
    <property type="match status" value="1"/>
</dbReference>
<gene>
    <name evidence="2" type="ORF">J0B03_03825</name>
</gene>
<evidence type="ECO:0000313" key="3">
    <source>
        <dbReference type="Proteomes" id="UP000663499"/>
    </source>
</evidence>